<dbReference type="InterPro" id="IPR011042">
    <property type="entry name" value="6-blade_b-propeller_TolB-like"/>
</dbReference>
<keyword evidence="1" id="KW-0732">Signal</keyword>
<feature type="signal peptide" evidence="1">
    <location>
        <begin position="1"/>
        <end position="23"/>
    </location>
</feature>
<accession>A0A507E8V5</accession>
<protein>
    <submittedName>
        <fullName evidence="2">Uncharacterized protein</fullName>
    </submittedName>
</protein>
<dbReference type="Gene3D" id="2.120.10.30">
    <property type="entry name" value="TolB, C-terminal domain"/>
    <property type="match status" value="1"/>
</dbReference>
<evidence type="ECO:0000256" key="1">
    <source>
        <dbReference type="SAM" id="SignalP"/>
    </source>
</evidence>
<dbReference type="SUPFAM" id="SSF63829">
    <property type="entry name" value="Calcium-dependent phosphotriesterase"/>
    <property type="match status" value="1"/>
</dbReference>
<evidence type="ECO:0000313" key="2">
    <source>
        <dbReference type="EMBL" id="TPX60234.1"/>
    </source>
</evidence>
<name>A0A507E8V5_9FUNG</name>
<gene>
    <name evidence="2" type="ORF">PhCBS80983_g01909</name>
</gene>
<dbReference type="EMBL" id="QEAQ01000017">
    <property type="protein sequence ID" value="TPX60234.1"/>
    <property type="molecule type" value="Genomic_DNA"/>
</dbReference>
<organism evidence="2 3">
    <name type="scientific">Powellomyces hirtus</name>
    <dbReference type="NCBI Taxonomy" id="109895"/>
    <lineage>
        <taxon>Eukaryota</taxon>
        <taxon>Fungi</taxon>
        <taxon>Fungi incertae sedis</taxon>
        <taxon>Chytridiomycota</taxon>
        <taxon>Chytridiomycota incertae sedis</taxon>
        <taxon>Chytridiomycetes</taxon>
        <taxon>Spizellomycetales</taxon>
        <taxon>Powellomycetaceae</taxon>
        <taxon>Powellomyces</taxon>
    </lineage>
</organism>
<comment type="caution">
    <text evidence="2">The sequence shown here is derived from an EMBL/GenBank/DDBJ whole genome shotgun (WGS) entry which is preliminary data.</text>
</comment>
<dbReference type="Proteomes" id="UP000318582">
    <property type="component" value="Unassembled WGS sequence"/>
</dbReference>
<dbReference type="InterPro" id="IPR051288">
    <property type="entry name" value="Serum_paraoxonase/arylesterase"/>
</dbReference>
<proteinExistence type="predicted"/>
<reference evidence="2 3" key="1">
    <citation type="journal article" date="2019" name="Sci. Rep.">
        <title>Comparative genomics of chytrid fungi reveal insights into the obligate biotrophic and pathogenic lifestyle of Synchytrium endobioticum.</title>
        <authorList>
            <person name="van de Vossenberg B.T.L.H."/>
            <person name="Warris S."/>
            <person name="Nguyen H.D.T."/>
            <person name="van Gent-Pelzer M.P.E."/>
            <person name="Joly D.L."/>
            <person name="van de Geest H.C."/>
            <person name="Bonants P.J.M."/>
            <person name="Smith D.S."/>
            <person name="Levesque C.A."/>
            <person name="van der Lee T.A.J."/>
        </authorList>
    </citation>
    <scope>NUCLEOTIDE SEQUENCE [LARGE SCALE GENOMIC DNA]</scope>
    <source>
        <strain evidence="2 3">CBS 809.83</strain>
    </source>
</reference>
<evidence type="ECO:0000313" key="3">
    <source>
        <dbReference type="Proteomes" id="UP000318582"/>
    </source>
</evidence>
<dbReference type="PANTHER" id="PTHR11799">
    <property type="entry name" value="PARAOXONASE"/>
    <property type="match status" value="1"/>
</dbReference>
<dbReference type="PANTHER" id="PTHR11799:SF12">
    <property type="entry name" value="PARAOXONASE-RELATED"/>
    <property type="match status" value="1"/>
</dbReference>
<dbReference type="AlphaFoldDB" id="A0A507E8V5"/>
<feature type="chain" id="PRO_5021359199" evidence="1">
    <location>
        <begin position="24"/>
        <end position="426"/>
    </location>
</feature>
<dbReference type="OrthoDB" id="5307922at2759"/>
<keyword evidence="3" id="KW-1185">Reference proteome</keyword>
<sequence>MISIKPLLLVSAAALALTSGVYAQVDTILGPVHNTKLGVTPFNAFIPEALVDTGVTRLYVADVGQKNCKKFAAGPVGQDGSKPVFVEDIVMDRANKIAFLGSDPYRIKPDGTGGWMPGMAFLDAAYGAQGNGAMFTYAYAKDSAGTGEVGMTKLTISPPLPSFHPHGFKILSQSDGTTLLFVVNHRAQVPYDSKGLYSVVEILKYDPKVSATTLKHIRTVQHELIYNPNNVIPVSSSSFYVSNDHTYREGAIRSIEEYAQLPTAWITYCDVSSGTPQCIKAADGLRGANGINTDGERIWLNEAVGGDVIAFSRNADNTLTIDKRYNLDYVPDNISYEPTTKTFTSTGHPQALKFQAYASGTDKTAPSWVDIIRPADGTVKRIFSDSGDLLSGSTVFEVDVQSNVALLAGVFDEPVVRCQVPNGFSS</sequence>